<dbReference type="Proteomes" id="UP001054945">
    <property type="component" value="Unassembled WGS sequence"/>
</dbReference>
<name>A0AAV4WB48_CAEEX</name>
<reference evidence="2 3" key="1">
    <citation type="submission" date="2021-06" db="EMBL/GenBank/DDBJ databases">
        <title>Caerostris extrusa draft genome.</title>
        <authorList>
            <person name="Kono N."/>
            <person name="Arakawa K."/>
        </authorList>
    </citation>
    <scope>NUCLEOTIDE SEQUENCE [LARGE SCALE GENOMIC DNA]</scope>
</reference>
<evidence type="ECO:0000256" key="1">
    <source>
        <dbReference type="SAM" id="Phobius"/>
    </source>
</evidence>
<comment type="caution">
    <text evidence="2">The sequence shown here is derived from an EMBL/GenBank/DDBJ whole genome shotgun (WGS) entry which is preliminary data.</text>
</comment>
<organism evidence="2 3">
    <name type="scientific">Caerostris extrusa</name>
    <name type="common">Bark spider</name>
    <name type="synonym">Caerostris bankana</name>
    <dbReference type="NCBI Taxonomy" id="172846"/>
    <lineage>
        <taxon>Eukaryota</taxon>
        <taxon>Metazoa</taxon>
        <taxon>Ecdysozoa</taxon>
        <taxon>Arthropoda</taxon>
        <taxon>Chelicerata</taxon>
        <taxon>Arachnida</taxon>
        <taxon>Araneae</taxon>
        <taxon>Araneomorphae</taxon>
        <taxon>Entelegynae</taxon>
        <taxon>Araneoidea</taxon>
        <taxon>Araneidae</taxon>
        <taxon>Caerostris</taxon>
    </lineage>
</organism>
<evidence type="ECO:0000313" key="2">
    <source>
        <dbReference type="EMBL" id="GIY79847.1"/>
    </source>
</evidence>
<gene>
    <name evidence="2" type="ORF">CEXT_558281</name>
</gene>
<keyword evidence="1" id="KW-0812">Transmembrane</keyword>
<keyword evidence="1" id="KW-1133">Transmembrane helix</keyword>
<dbReference type="EMBL" id="BPLR01015937">
    <property type="protein sequence ID" value="GIY79847.1"/>
    <property type="molecule type" value="Genomic_DNA"/>
</dbReference>
<feature type="transmembrane region" description="Helical" evidence="1">
    <location>
        <begin position="114"/>
        <end position="134"/>
    </location>
</feature>
<accession>A0AAV4WB48</accession>
<dbReference type="AlphaFoldDB" id="A0AAV4WB48"/>
<protein>
    <submittedName>
        <fullName evidence="2">Uncharacterized protein</fullName>
    </submittedName>
</protein>
<keyword evidence="3" id="KW-1185">Reference proteome</keyword>
<keyword evidence="1" id="KW-0472">Membrane</keyword>
<evidence type="ECO:0000313" key="3">
    <source>
        <dbReference type="Proteomes" id="UP001054945"/>
    </source>
</evidence>
<proteinExistence type="predicted"/>
<sequence>MLPPLVVRRYSPINDTSINIRSKLNLLIFHFWERLIYPPFLPSHPLQVFRLLMEGDLSFRLSRPLLSGKTGCKRITSNKRPFALREGRGAEFSALACLPARRRCLRLHSAEDSLLFLDAFLLSSVLFNFLSFVLKIQI</sequence>